<keyword evidence="12" id="KW-0227">DNA damage</keyword>
<name>A0A194SBY0_RHOGW</name>
<evidence type="ECO:0000256" key="6">
    <source>
        <dbReference type="ARBA" id="ARBA00022842"/>
    </source>
</evidence>
<evidence type="ECO:0000256" key="11">
    <source>
        <dbReference type="PROSITE-ProRule" id="PRU01343"/>
    </source>
</evidence>
<dbReference type="OrthoDB" id="391817at2759"/>
<evidence type="ECO:0000256" key="8">
    <source>
        <dbReference type="PIRSR" id="PIRSR604808-1"/>
    </source>
</evidence>
<evidence type="ECO:0000256" key="12">
    <source>
        <dbReference type="RuleBase" id="RU362131"/>
    </source>
</evidence>
<feature type="active site" description="Proton acceptor" evidence="8">
    <location>
        <position position="292"/>
    </location>
</feature>
<keyword evidence="5" id="KW-0862">Zinc</keyword>
<evidence type="ECO:0000256" key="4">
    <source>
        <dbReference type="ARBA" id="ARBA00022801"/>
    </source>
</evidence>
<sequence length="642" mass="69809">MRIVTWNVNGIKTLPHFHPWNVKKTHEGIIEDLEGDITCIQETKITRAQIEKGMACMNSFDSFFSFYRKSVKGVHGTAIFTKRDVVVPVKAEEGIGSSLLPSTMPVDERIGGYPLSSDADLDYNTMKDLDSEGRTTVIDTGMFVLINLYCPNETNSDRLEFKLNFNKMVDRRVRGLIRAGRQVIVVGDLNICASDLDTADPERRARESGLEAFTDHPARTWLNSFTGENGIMIDITRRLHPDRLGMFTCWNTKIDARPTNYGARIDYILITPGLLPWVKDSDIQRDIMGSDHCPVYLDLHDELDIPGRGKVSLWNELNPGRSKSDPPPPPPAFAARFYDEFSGKQKLLSSFFGKKGGPSPAGPTPSPSPQPGSSSAPVASTSSAPPPAVKAASSSQPMSKDTSSSSSSTSKKGKGKAREPSPLPEKVKERKTGQQDLSSFFKPPPQPDAPLKKKRKKSSSTAKTTPPPPSLVAPSSSSSATAKPSKSPKPRSRTPPDREVLVLSDDEDDGQGETSRAARASTEEQADAMLSASSALSSSAGAPTAVLNAESASAWSSIFASKPPPLCEGHNEPAKLWTVNKTGINKGRRFFLCSRPVGPGYDQGQAKLHVDPQFRCNFFQWETSVKRPAGIALTPSAKKKQA</sequence>
<dbReference type="Proteomes" id="UP000053890">
    <property type="component" value="Unassembled WGS sequence"/>
</dbReference>
<feature type="compositionally biased region" description="Low complexity" evidence="13">
    <location>
        <begin position="472"/>
        <end position="485"/>
    </location>
</feature>
<dbReference type="NCBIfam" id="TIGR00633">
    <property type="entry name" value="xth"/>
    <property type="match status" value="1"/>
</dbReference>
<comment type="cofactor">
    <cofactor evidence="9 12">
        <name>Mg(2+)</name>
        <dbReference type="ChEBI" id="CHEBI:18420"/>
    </cofactor>
    <cofactor evidence="9 12">
        <name>Mn(2+)</name>
        <dbReference type="ChEBI" id="CHEBI:29035"/>
    </cofactor>
    <text evidence="9 12">Probably binds two magnesium or manganese ions per subunit.</text>
</comment>
<protein>
    <recommendedName>
        <fullName evidence="12">DNA-(apurinic or apyrimidinic site) endonuclease</fullName>
        <ecNumber evidence="12">3.1.-.-</ecNumber>
    </recommendedName>
</protein>
<dbReference type="STRING" id="578459.A0A194SBY0"/>
<accession>A0A194SBY0</accession>
<dbReference type="Pfam" id="PF03372">
    <property type="entry name" value="Exo_endo_phos"/>
    <property type="match status" value="1"/>
</dbReference>
<evidence type="ECO:0000256" key="13">
    <source>
        <dbReference type="SAM" id="MobiDB-lite"/>
    </source>
</evidence>
<dbReference type="EC" id="3.1.-.-" evidence="12"/>
<evidence type="ECO:0000256" key="5">
    <source>
        <dbReference type="ARBA" id="ARBA00022833"/>
    </source>
</evidence>
<dbReference type="GO" id="GO:0008311">
    <property type="term" value="F:double-stranded DNA 3'-5' DNA exonuclease activity"/>
    <property type="evidence" value="ECO:0007669"/>
    <property type="project" value="TreeGrafter"/>
</dbReference>
<dbReference type="InterPro" id="IPR036691">
    <property type="entry name" value="Endo/exonu/phosph_ase_sf"/>
</dbReference>
<comment type="similarity">
    <text evidence="1 12">Belongs to the DNA repair enzymes AP/ExoA family.</text>
</comment>
<keyword evidence="6 9" id="KW-0460">Magnesium</keyword>
<dbReference type="InterPro" id="IPR010666">
    <property type="entry name" value="Znf_GRF"/>
</dbReference>
<feature type="active site" evidence="8">
    <location>
        <position position="149"/>
    </location>
</feature>
<evidence type="ECO:0000256" key="10">
    <source>
        <dbReference type="PIRSR" id="PIRSR604808-3"/>
    </source>
</evidence>
<feature type="binding site" evidence="9">
    <location>
        <position position="7"/>
    </location>
    <ligand>
        <name>Mg(2+)</name>
        <dbReference type="ChEBI" id="CHEBI:18420"/>
        <label>1</label>
    </ligand>
</feature>
<dbReference type="OMA" id="SFWICPR"/>
<feature type="binding site" evidence="9">
    <location>
        <position position="291"/>
    </location>
    <ligand>
        <name>Mg(2+)</name>
        <dbReference type="ChEBI" id="CHEBI:18420"/>
        <label>1</label>
    </ligand>
</feature>
<reference evidence="15 16" key="1">
    <citation type="journal article" date="2015" name="Front. Microbiol.">
        <title>Genome sequence of the plant growth promoting endophytic yeast Rhodotorula graminis WP1.</title>
        <authorList>
            <person name="Firrincieli A."/>
            <person name="Otillar R."/>
            <person name="Salamov A."/>
            <person name="Schmutz J."/>
            <person name="Khan Z."/>
            <person name="Redman R.S."/>
            <person name="Fleck N.D."/>
            <person name="Lindquist E."/>
            <person name="Grigoriev I.V."/>
            <person name="Doty S.L."/>
        </authorList>
    </citation>
    <scope>NUCLEOTIDE SEQUENCE [LARGE SCALE GENOMIC DNA]</scope>
    <source>
        <strain evidence="15 16">WP1</strain>
    </source>
</reference>
<dbReference type="AlphaFoldDB" id="A0A194SBY0"/>
<dbReference type="RefSeq" id="XP_018274148.1">
    <property type="nucleotide sequence ID" value="XM_018415405.1"/>
</dbReference>
<evidence type="ECO:0000256" key="1">
    <source>
        <dbReference type="ARBA" id="ARBA00007092"/>
    </source>
</evidence>
<feature type="binding site" evidence="9">
    <location>
        <position position="292"/>
    </location>
    <ligand>
        <name>Mg(2+)</name>
        <dbReference type="ChEBI" id="CHEBI:18420"/>
        <label>1</label>
    </ligand>
</feature>
<feature type="active site" description="Proton donor/acceptor" evidence="8">
    <location>
        <position position="188"/>
    </location>
</feature>
<feature type="site" description="Transition state stabilizer" evidence="10">
    <location>
        <position position="190"/>
    </location>
</feature>
<gene>
    <name evidence="15" type="ORF">RHOBADRAFT_50610</name>
</gene>
<feature type="compositionally biased region" description="Low complexity" evidence="13">
    <location>
        <begin position="371"/>
        <end position="410"/>
    </location>
</feature>
<dbReference type="Gene3D" id="3.60.10.10">
    <property type="entry name" value="Endonuclease/exonuclease/phosphatase"/>
    <property type="match status" value="1"/>
</dbReference>
<dbReference type="PANTHER" id="PTHR22748">
    <property type="entry name" value="AP ENDONUCLEASE"/>
    <property type="match status" value="1"/>
</dbReference>
<evidence type="ECO:0000256" key="9">
    <source>
        <dbReference type="PIRSR" id="PIRSR604808-2"/>
    </source>
</evidence>
<feature type="site" description="Important for catalytic activity" evidence="10">
    <location>
        <position position="266"/>
    </location>
</feature>
<dbReference type="InterPro" id="IPR005135">
    <property type="entry name" value="Endo/exonuclease/phosphatase"/>
</dbReference>
<keyword evidence="4" id="KW-0378">Hydrolase</keyword>
<keyword evidence="7" id="KW-0539">Nucleus</keyword>
<dbReference type="GeneID" id="28975853"/>
<keyword evidence="9" id="KW-0464">Manganese</keyword>
<dbReference type="GO" id="GO:0005634">
    <property type="term" value="C:nucleus"/>
    <property type="evidence" value="ECO:0007669"/>
    <property type="project" value="TreeGrafter"/>
</dbReference>
<dbReference type="GO" id="GO:0008081">
    <property type="term" value="F:phosphoric diester hydrolase activity"/>
    <property type="evidence" value="ECO:0007669"/>
    <property type="project" value="TreeGrafter"/>
</dbReference>
<dbReference type="PANTHER" id="PTHR22748:SF4">
    <property type="entry name" value="DNA-(APURINIC OR APYRIMIDINIC SITE) ENDONUCLEASE 2"/>
    <property type="match status" value="1"/>
</dbReference>
<feature type="binding site" evidence="9">
    <location>
        <position position="42"/>
    </location>
    <ligand>
        <name>Mg(2+)</name>
        <dbReference type="ChEBI" id="CHEBI:18420"/>
        <label>1</label>
    </ligand>
</feature>
<feature type="binding site" evidence="9">
    <location>
        <position position="190"/>
    </location>
    <ligand>
        <name>Mg(2+)</name>
        <dbReference type="ChEBI" id="CHEBI:18420"/>
        <label>1</label>
    </ligand>
</feature>
<keyword evidence="16" id="KW-1185">Reference proteome</keyword>
<dbReference type="Pfam" id="PF06839">
    <property type="entry name" value="Zn_ribbon_GRF"/>
    <property type="match status" value="1"/>
</dbReference>
<keyword evidence="12" id="KW-0234">DNA repair</keyword>
<evidence type="ECO:0000256" key="3">
    <source>
        <dbReference type="ARBA" id="ARBA00022771"/>
    </source>
</evidence>
<dbReference type="GO" id="GO:0003906">
    <property type="term" value="F:DNA-(apurinic or apyrimidinic site) endonuclease activity"/>
    <property type="evidence" value="ECO:0007669"/>
    <property type="project" value="TreeGrafter"/>
</dbReference>
<evidence type="ECO:0000256" key="2">
    <source>
        <dbReference type="ARBA" id="ARBA00022723"/>
    </source>
</evidence>
<dbReference type="PROSITE" id="PS51999">
    <property type="entry name" value="ZF_GRF"/>
    <property type="match status" value="1"/>
</dbReference>
<dbReference type="GO" id="GO:0006284">
    <property type="term" value="P:base-excision repair"/>
    <property type="evidence" value="ECO:0007669"/>
    <property type="project" value="TreeGrafter"/>
</dbReference>
<organism evidence="15 16">
    <name type="scientific">Rhodotorula graminis (strain WP1)</name>
    <dbReference type="NCBI Taxonomy" id="578459"/>
    <lineage>
        <taxon>Eukaryota</taxon>
        <taxon>Fungi</taxon>
        <taxon>Dikarya</taxon>
        <taxon>Basidiomycota</taxon>
        <taxon>Pucciniomycotina</taxon>
        <taxon>Microbotryomycetes</taxon>
        <taxon>Sporidiobolales</taxon>
        <taxon>Sporidiobolaceae</taxon>
        <taxon>Rhodotorula</taxon>
    </lineage>
</organism>
<feature type="region of interest" description="Disordered" evidence="13">
    <location>
        <begin position="349"/>
        <end position="532"/>
    </location>
</feature>
<evidence type="ECO:0000313" key="15">
    <source>
        <dbReference type="EMBL" id="KPV78099.1"/>
    </source>
</evidence>
<feature type="binding site" evidence="9">
    <location>
        <position position="188"/>
    </location>
    <ligand>
        <name>Mg(2+)</name>
        <dbReference type="ChEBI" id="CHEBI:18420"/>
        <label>1</label>
    </ligand>
</feature>
<dbReference type="InterPro" id="IPR004808">
    <property type="entry name" value="AP_endonuc_1"/>
</dbReference>
<keyword evidence="2 9" id="KW-0479">Metal-binding</keyword>
<evidence type="ECO:0000256" key="7">
    <source>
        <dbReference type="ARBA" id="ARBA00023242"/>
    </source>
</evidence>
<dbReference type="CDD" id="cd09088">
    <property type="entry name" value="Ape2-like_AP-endo"/>
    <property type="match status" value="1"/>
</dbReference>
<feature type="domain" description="GRF-type" evidence="14">
    <location>
        <begin position="567"/>
        <end position="625"/>
    </location>
</feature>
<keyword evidence="3 11" id="KW-0863">Zinc-finger</keyword>
<dbReference type="SUPFAM" id="SSF56219">
    <property type="entry name" value="DNase I-like"/>
    <property type="match status" value="1"/>
</dbReference>
<dbReference type="EMBL" id="KQ474073">
    <property type="protein sequence ID" value="KPV78099.1"/>
    <property type="molecule type" value="Genomic_DNA"/>
</dbReference>
<dbReference type="PROSITE" id="PS51435">
    <property type="entry name" value="AP_NUCLEASE_F1_4"/>
    <property type="match status" value="1"/>
</dbReference>
<evidence type="ECO:0000259" key="14">
    <source>
        <dbReference type="PROSITE" id="PS51999"/>
    </source>
</evidence>
<dbReference type="GO" id="GO:0008270">
    <property type="term" value="F:zinc ion binding"/>
    <property type="evidence" value="ECO:0007669"/>
    <property type="project" value="UniProtKB-KW"/>
</dbReference>
<evidence type="ECO:0000313" key="16">
    <source>
        <dbReference type="Proteomes" id="UP000053890"/>
    </source>
</evidence>
<proteinExistence type="inferred from homology"/>
<feature type="compositionally biased region" description="Pro residues" evidence="13">
    <location>
        <begin position="360"/>
        <end position="370"/>
    </location>
</feature>
<feature type="site" description="Interaction with DNA substrate" evidence="10">
    <location>
        <position position="292"/>
    </location>
</feature>